<keyword evidence="2" id="KW-1185">Reference proteome</keyword>
<evidence type="ECO:0000313" key="2">
    <source>
        <dbReference type="Proteomes" id="UP000004892"/>
    </source>
</evidence>
<reference evidence="1 2" key="1">
    <citation type="submission" date="2012-01" db="EMBL/GenBank/DDBJ databases">
        <title>The Genome Sequence of Odoribacter laneus YIT 12061.</title>
        <authorList>
            <consortium name="The Broad Institute Genome Sequencing Platform"/>
            <person name="Earl A."/>
            <person name="Ward D."/>
            <person name="Feldgarden M."/>
            <person name="Gevers D."/>
            <person name="Morotomi M."/>
            <person name="Young S.K."/>
            <person name="Zeng Q."/>
            <person name="Gargeya S."/>
            <person name="Fitzgerald M."/>
            <person name="Haas B."/>
            <person name="Abouelleil A."/>
            <person name="Alvarado L."/>
            <person name="Arachchi H.M."/>
            <person name="Berlin A."/>
            <person name="Chapman S.B."/>
            <person name="Gearin G."/>
            <person name="Goldberg J."/>
            <person name="Griggs A."/>
            <person name="Gujja S."/>
            <person name="Hansen M."/>
            <person name="Heiman D."/>
            <person name="Howarth C."/>
            <person name="Larimer J."/>
            <person name="Lui A."/>
            <person name="MacDonald P.J.P."/>
            <person name="McCowen C."/>
            <person name="Montmayeur A."/>
            <person name="Murphy C."/>
            <person name="Neiman D."/>
            <person name="Pearson M."/>
            <person name="Priest M."/>
            <person name="Roberts A."/>
            <person name="Saif S."/>
            <person name="Shea T."/>
            <person name="Sisk P."/>
            <person name="Stolte C."/>
            <person name="Sykes S."/>
            <person name="Wortman J."/>
            <person name="Nusbaum C."/>
            <person name="Birren B."/>
        </authorList>
    </citation>
    <scope>NUCLEOTIDE SEQUENCE [LARGE SCALE GENOMIC DNA]</scope>
    <source>
        <strain evidence="1 2">YIT 12061</strain>
    </source>
</reference>
<evidence type="ECO:0000313" key="1">
    <source>
        <dbReference type="EMBL" id="EHP48868.1"/>
    </source>
</evidence>
<dbReference type="AlphaFoldDB" id="H1DFH7"/>
<comment type="caution">
    <text evidence="1">The sequence shown here is derived from an EMBL/GenBank/DDBJ whole genome shotgun (WGS) entry which is preliminary data.</text>
</comment>
<protein>
    <submittedName>
        <fullName evidence="1">Uncharacterized protein</fullName>
    </submittedName>
</protein>
<dbReference type="PATRIC" id="fig|742817.3.peg.1073"/>
<gene>
    <name evidence="1" type="ORF">HMPREF9449_01013</name>
</gene>
<dbReference type="Proteomes" id="UP000004892">
    <property type="component" value="Unassembled WGS sequence"/>
</dbReference>
<proteinExistence type="predicted"/>
<dbReference type="HOGENOM" id="CLU_3045944_0_0_10"/>
<sequence length="54" mass="6470">MVSNTAAWEKRLKRQRMEHLTEKHKRLEKGDINQIQIMFGCGLLDESLLLQRKF</sequence>
<name>H1DFH7_9BACT</name>
<accession>H1DFH7</accession>
<organism evidence="1 2">
    <name type="scientific">Odoribacter laneus YIT 12061</name>
    <dbReference type="NCBI Taxonomy" id="742817"/>
    <lineage>
        <taxon>Bacteria</taxon>
        <taxon>Pseudomonadati</taxon>
        <taxon>Bacteroidota</taxon>
        <taxon>Bacteroidia</taxon>
        <taxon>Bacteroidales</taxon>
        <taxon>Odoribacteraceae</taxon>
        <taxon>Odoribacter</taxon>
    </lineage>
</organism>
<dbReference type="EMBL" id="ADMC01000016">
    <property type="protein sequence ID" value="EHP48868.1"/>
    <property type="molecule type" value="Genomic_DNA"/>
</dbReference>